<dbReference type="PRINTS" id="PR00449">
    <property type="entry name" value="RASTRNSFRMNG"/>
</dbReference>
<dbReference type="PROSITE" id="PS51419">
    <property type="entry name" value="RAB"/>
    <property type="match status" value="1"/>
</dbReference>
<dbReference type="Pfam" id="PF00071">
    <property type="entry name" value="Ras"/>
    <property type="match status" value="1"/>
</dbReference>
<protein>
    <submittedName>
        <fullName evidence="2">Uncharacterized protein</fullName>
    </submittedName>
</protein>
<dbReference type="SMART" id="SM00174">
    <property type="entry name" value="RHO"/>
    <property type="match status" value="1"/>
</dbReference>
<dbReference type="Gene3D" id="3.40.50.300">
    <property type="entry name" value="P-loop containing nucleotide triphosphate hydrolases"/>
    <property type="match status" value="1"/>
</dbReference>
<proteinExistence type="predicted"/>
<dbReference type="InterPro" id="IPR001806">
    <property type="entry name" value="Small_GTPase"/>
</dbReference>
<organism evidence="2 3">
    <name type="scientific">Stentor coeruleus</name>
    <dbReference type="NCBI Taxonomy" id="5963"/>
    <lineage>
        <taxon>Eukaryota</taxon>
        <taxon>Sar</taxon>
        <taxon>Alveolata</taxon>
        <taxon>Ciliophora</taxon>
        <taxon>Postciliodesmatophora</taxon>
        <taxon>Heterotrichea</taxon>
        <taxon>Heterotrichida</taxon>
        <taxon>Stentoridae</taxon>
        <taxon>Stentor</taxon>
    </lineage>
</organism>
<dbReference type="NCBIfam" id="TIGR00231">
    <property type="entry name" value="small_GTP"/>
    <property type="match status" value="1"/>
</dbReference>
<dbReference type="CDD" id="cd00154">
    <property type="entry name" value="Rab"/>
    <property type="match status" value="1"/>
</dbReference>
<comment type="caution">
    <text evidence="2">The sequence shown here is derived from an EMBL/GenBank/DDBJ whole genome shotgun (WGS) entry which is preliminary data.</text>
</comment>
<keyword evidence="3" id="KW-1185">Reference proteome</keyword>
<sequence>MTDLNQAKIVLLGDANSGKTSIVQRYINKSYNDHSSPTIGSTYLTKIVDFDKKSIKLCIWDTAGQERYYSLAQNYAREAQVCVLVYDITSKDSFYNLDRWYNSIKDYLAENAIIAIVGNKHDLINKEAVPIEEVKNFAQIIGALYMRTSAKSGIGIEDMFIEICREFTGNPSIRKMSTYRFTNSVKLEPVKTQVIKKKKRCCK</sequence>
<name>A0A1R2BA89_9CILI</name>
<gene>
    <name evidence="2" type="ORF">SteCoe_27581</name>
</gene>
<accession>A0A1R2BA89</accession>
<dbReference type="SMART" id="SM00173">
    <property type="entry name" value="RAS"/>
    <property type="match status" value="1"/>
</dbReference>
<dbReference type="GO" id="GO:0005525">
    <property type="term" value="F:GTP binding"/>
    <property type="evidence" value="ECO:0007669"/>
    <property type="project" value="InterPro"/>
</dbReference>
<dbReference type="InterPro" id="IPR027417">
    <property type="entry name" value="P-loop_NTPase"/>
</dbReference>
<dbReference type="Proteomes" id="UP000187209">
    <property type="component" value="Unassembled WGS sequence"/>
</dbReference>
<dbReference type="OrthoDB" id="63533at2759"/>
<dbReference type="SMART" id="SM00176">
    <property type="entry name" value="RAN"/>
    <property type="match status" value="1"/>
</dbReference>
<dbReference type="InterPro" id="IPR005225">
    <property type="entry name" value="Small_GTP-bd"/>
</dbReference>
<dbReference type="FunFam" id="3.40.50.300:FF:000808">
    <property type="entry name" value="Small GTP-binding protein, putative"/>
    <property type="match status" value="1"/>
</dbReference>
<dbReference type="PROSITE" id="PS51421">
    <property type="entry name" value="RAS"/>
    <property type="match status" value="1"/>
</dbReference>
<evidence type="ECO:0000256" key="1">
    <source>
        <dbReference type="ARBA" id="ARBA00022741"/>
    </source>
</evidence>
<dbReference type="GO" id="GO:0003924">
    <property type="term" value="F:GTPase activity"/>
    <property type="evidence" value="ECO:0007669"/>
    <property type="project" value="InterPro"/>
</dbReference>
<dbReference type="AlphaFoldDB" id="A0A1R2BA89"/>
<dbReference type="EMBL" id="MPUH01000804">
    <property type="protein sequence ID" value="OMJ73674.1"/>
    <property type="molecule type" value="Genomic_DNA"/>
</dbReference>
<dbReference type="PROSITE" id="PS51417">
    <property type="entry name" value="ARF"/>
    <property type="match status" value="1"/>
</dbReference>
<evidence type="ECO:0000313" key="3">
    <source>
        <dbReference type="Proteomes" id="UP000187209"/>
    </source>
</evidence>
<evidence type="ECO:0000313" key="2">
    <source>
        <dbReference type="EMBL" id="OMJ73674.1"/>
    </source>
</evidence>
<dbReference type="SUPFAM" id="SSF52540">
    <property type="entry name" value="P-loop containing nucleoside triphosphate hydrolases"/>
    <property type="match status" value="1"/>
</dbReference>
<dbReference type="SMART" id="SM00175">
    <property type="entry name" value="RAB"/>
    <property type="match status" value="1"/>
</dbReference>
<dbReference type="PANTHER" id="PTHR47978">
    <property type="match status" value="1"/>
</dbReference>
<reference evidence="2 3" key="1">
    <citation type="submission" date="2016-11" db="EMBL/GenBank/DDBJ databases">
        <title>The macronuclear genome of Stentor coeruleus: a giant cell with tiny introns.</title>
        <authorList>
            <person name="Slabodnick M."/>
            <person name="Ruby J.G."/>
            <person name="Reiff S.B."/>
            <person name="Swart E.C."/>
            <person name="Gosai S."/>
            <person name="Prabakaran S."/>
            <person name="Witkowska E."/>
            <person name="Larue G.E."/>
            <person name="Fisher S."/>
            <person name="Freeman R.M."/>
            <person name="Gunawardena J."/>
            <person name="Chu W."/>
            <person name="Stover N.A."/>
            <person name="Gregory B.D."/>
            <person name="Nowacki M."/>
            <person name="Derisi J."/>
            <person name="Roy S.W."/>
            <person name="Marshall W.F."/>
            <person name="Sood P."/>
        </authorList>
    </citation>
    <scope>NUCLEOTIDE SEQUENCE [LARGE SCALE GENOMIC DNA]</scope>
    <source>
        <strain evidence="2">WM001</strain>
    </source>
</reference>
<keyword evidence="1" id="KW-0547">Nucleotide-binding</keyword>